<evidence type="ECO:0000256" key="8">
    <source>
        <dbReference type="ARBA" id="ARBA00023237"/>
    </source>
</evidence>
<keyword evidence="7 9" id="KW-0472">Membrane</keyword>
<keyword evidence="4" id="KW-1134">Transmembrane beta strand</keyword>
<dbReference type="PANTHER" id="PTHR30451">
    <property type="entry name" value="OUTER MEMBRANE USHER PROTEIN"/>
    <property type="match status" value="1"/>
</dbReference>
<organism evidence="13 14">
    <name type="scientific">Klebsiella oxytoca</name>
    <dbReference type="NCBI Taxonomy" id="571"/>
    <lineage>
        <taxon>Bacteria</taxon>
        <taxon>Pseudomonadati</taxon>
        <taxon>Pseudomonadota</taxon>
        <taxon>Gammaproteobacteria</taxon>
        <taxon>Enterobacterales</taxon>
        <taxon>Enterobacteriaceae</taxon>
        <taxon>Klebsiella/Raoultella group</taxon>
        <taxon>Klebsiella</taxon>
    </lineage>
</organism>
<dbReference type="InterPro" id="IPR000015">
    <property type="entry name" value="Fimb_usher"/>
</dbReference>
<dbReference type="EMBL" id="CP046115">
    <property type="protein sequence ID" value="QGN39632.1"/>
    <property type="molecule type" value="Genomic_DNA"/>
</dbReference>
<protein>
    <submittedName>
        <fullName evidence="13">Fimbria/pilus outer membrane usher protein</fullName>
    </submittedName>
</protein>
<dbReference type="Gene3D" id="2.60.40.2610">
    <property type="entry name" value="Outer membrane usher protein FimD, plug domain"/>
    <property type="match status" value="1"/>
</dbReference>
<name>A0A6B8MT18_KLEOX</name>
<reference evidence="13 14" key="1">
    <citation type="submission" date="2019-11" db="EMBL/GenBank/DDBJ databases">
        <title>Isolation and Application of One Kind of P-Hydroxybenzoic Acid Degrading Bacterium in Mitigating Cropping Obstacle of Cucumber.</title>
        <authorList>
            <person name="Wu F."/>
            <person name="An Y."/>
        </authorList>
    </citation>
    <scope>NUCLEOTIDE SEQUENCE [LARGE SCALE GENOMIC DNA]</scope>
    <source>
        <strain evidence="13 14">P620</strain>
    </source>
</reference>
<keyword evidence="8 9" id="KW-0998">Cell outer membrane</keyword>
<dbReference type="AlphaFoldDB" id="A0A6B8MT18"/>
<dbReference type="InterPro" id="IPR025949">
    <property type="entry name" value="PapC-like_C"/>
</dbReference>
<evidence type="ECO:0000256" key="4">
    <source>
        <dbReference type="ARBA" id="ARBA00022452"/>
    </source>
</evidence>
<evidence type="ECO:0000256" key="7">
    <source>
        <dbReference type="ARBA" id="ARBA00023136"/>
    </source>
</evidence>
<dbReference type="Pfam" id="PF13953">
    <property type="entry name" value="PapC_C"/>
    <property type="match status" value="1"/>
</dbReference>
<sequence length="850" mass="92571">MVYKMELSMKPFAPFIRRPVACAIALFCAPLYAQETVEFETVFMSRGSQQKLDLSRYEQNQAAPGVYRAEVYVNGASRGVKDITVALRPPERRSEICLSPRALLDIDLDIDRLRPEAQALLANSNENDCLGIQAVIPQAKVQLDTGEQRLELEIPALYLVRHPRGYVNPAMWDKGITAGLLSYSASYYRNESRSGSADSAYTGLAGGVNIGGWFFRHNGSWSWRDETGSHYQTLNTYVQRDIPQIQGRLTLGDTSTTGELFDTVAFRGVQLANEEQMLPDSQRGYAPLIRGTAASNARVQIRQQGRLLYETTVPPGPFEINDLYPTGYGGDLEVEVQESDGSVHKQTVPFASTSNLLRPGTHHYSATLGKLRQGWVSSEPWLGEFTFRRGLSNLFTGYAGLQGNEDYQAGQLGAAVGTPVGAFSLDVTHARTALEKPVDGHGRSMSGQSYQLKYSKFIAQSGSNISVAAYRFSTDGYLDYMTAMQLRDSPHQNGQVNTIMRPKSRLGITASQSLPQGRGSFWLSAYQQNYWNRDDSDRQYQLGYSNQMGRVSYSLSASRSRNGSGDFENRYMLNLTIPLGGGSPFRQMSVNLNHDPGGVVREQATLSGSALEDKSLSYSLSGANANRGGNTSVNGSTSLRTRYTTLQAFGGSGKHYHNYSLGLSGAAVLHSGGLTLSPYTGETQALVEAKGAEGAAVSGYSGIRVDGRGYALVPYLNAYQLNEISIDPKGIPEETELDETSQKVSPYRGAVVKLSFGTTQGRPVLISLAGGPEVPFGANVLDAGNNVVGVVGQNKRIFARVEADEGQLFIRWGEAADERCRLAYRLPPAARNGETTAVTAQCRAITDGVR</sequence>
<dbReference type="InterPro" id="IPR037224">
    <property type="entry name" value="PapC_N_sf"/>
</dbReference>
<dbReference type="InterPro" id="IPR018030">
    <property type="entry name" value="Fimbrial_membr_usher_CS"/>
</dbReference>
<dbReference type="Gene3D" id="2.60.40.3110">
    <property type="match status" value="1"/>
</dbReference>
<dbReference type="PROSITE" id="PS01151">
    <property type="entry name" value="FIMBRIAL_USHER"/>
    <property type="match status" value="1"/>
</dbReference>
<dbReference type="Gene3D" id="2.60.40.2070">
    <property type="match status" value="1"/>
</dbReference>
<gene>
    <name evidence="13" type="ORF">GJ746_21035</name>
</gene>
<comment type="similarity">
    <text evidence="2 9">Belongs to the fimbrial export usher family.</text>
</comment>
<keyword evidence="9" id="KW-1029">Fimbrium biogenesis</keyword>
<accession>A0A6B8MT18</accession>
<dbReference type="InterPro" id="IPR042186">
    <property type="entry name" value="FimD_plug_dom"/>
</dbReference>
<dbReference type="GO" id="GO:0009297">
    <property type="term" value="P:pilus assembly"/>
    <property type="evidence" value="ECO:0007669"/>
    <property type="project" value="InterPro"/>
</dbReference>
<evidence type="ECO:0000313" key="14">
    <source>
        <dbReference type="Proteomes" id="UP000427108"/>
    </source>
</evidence>
<feature type="domain" description="PapC-like C-terminal" evidence="11">
    <location>
        <begin position="767"/>
        <end position="828"/>
    </location>
</feature>
<feature type="signal peptide" evidence="10">
    <location>
        <begin position="1"/>
        <end position="33"/>
    </location>
</feature>
<keyword evidence="3 9" id="KW-0813">Transport</keyword>
<evidence type="ECO:0000256" key="1">
    <source>
        <dbReference type="ARBA" id="ARBA00004571"/>
    </source>
</evidence>
<evidence type="ECO:0000256" key="2">
    <source>
        <dbReference type="ARBA" id="ARBA00008064"/>
    </source>
</evidence>
<feature type="domain" description="PapC N-terminal" evidence="12">
    <location>
        <begin position="38"/>
        <end position="186"/>
    </location>
</feature>
<dbReference type="GO" id="GO:0015473">
    <property type="term" value="F:fimbrial usher porin activity"/>
    <property type="evidence" value="ECO:0007669"/>
    <property type="project" value="InterPro"/>
</dbReference>
<dbReference type="InterPro" id="IPR043142">
    <property type="entry name" value="PapC-like_C_sf"/>
</dbReference>
<evidence type="ECO:0000259" key="11">
    <source>
        <dbReference type="Pfam" id="PF13953"/>
    </source>
</evidence>
<dbReference type="Pfam" id="PF13954">
    <property type="entry name" value="PapC_N"/>
    <property type="match status" value="1"/>
</dbReference>
<keyword evidence="6 10" id="KW-0732">Signal</keyword>
<evidence type="ECO:0000256" key="5">
    <source>
        <dbReference type="ARBA" id="ARBA00022692"/>
    </source>
</evidence>
<dbReference type="Gene3D" id="3.10.20.410">
    <property type="match status" value="1"/>
</dbReference>
<evidence type="ECO:0000256" key="6">
    <source>
        <dbReference type="ARBA" id="ARBA00022729"/>
    </source>
</evidence>
<evidence type="ECO:0000256" key="9">
    <source>
        <dbReference type="RuleBase" id="RU003884"/>
    </source>
</evidence>
<dbReference type="FunFam" id="2.60.40.2610:FF:000001">
    <property type="entry name" value="Outer membrane fimbrial usher protein"/>
    <property type="match status" value="1"/>
</dbReference>
<evidence type="ECO:0000313" key="13">
    <source>
        <dbReference type="EMBL" id="QGN39632.1"/>
    </source>
</evidence>
<proteinExistence type="inferred from homology"/>
<dbReference type="PANTHER" id="PTHR30451:SF20">
    <property type="entry name" value="FIMBRIAE USHER"/>
    <property type="match status" value="1"/>
</dbReference>
<dbReference type="SUPFAM" id="SSF141729">
    <property type="entry name" value="FimD N-terminal domain-like"/>
    <property type="match status" value="1"/>
</dbReference>
<dbReference type="InterPro" id="IPR025885">
    <property type="entry name" value="PapC_N"/>
</dbReference>
<comment type="subcellular location">
    <subcellularLocation>
        <location evidence="1 9">Cell outer membrane</location>
        <topology evidence="1 9">Multi-pass membrane protein</topology>
    </subcellularLocation>
</comment>
<evidence type="ECO:0000259" key="12">
    <source>
        <dbReference type="Pfam" id="PF13954"/>
    </source>
</evidence>
<dbReference type="OrthoDB" id="6554712at2"/>
<dbReference type="Pfam" id="PF00577">
    <property type="entry name" value="Usher"/>
    <property type="match status" value="1"/>
</dbReference>
<dbReference type="GO" id="GO:0009279">
    <property type="term" value="C:cell outer membrane"/>
    <property type="evidence" value="ECO:0007669"/>
    <property type="project" value="UniProtKB-SubCell"/>
</dbReference>
<feature type="chain" id="PRO_5025511157" evidence="10">
    <location>
        <begin position="34"/>
        <end position="850"/>
    </location>
</feature>
<evidence type="ECO:0000256" key="3">
    <source>
        <dbReference type="ARBA" id="ARBA00022448"/>
    </source>
</evidence>
<dbReference type="FunFam" id="2.60.40.3110:FF:000001">
    <property type="entry name" value="Putative fimbrial outer membrane usher"/>
    <property type="match status" value="1"/>
</dbReference>
<dbReference type="Proteomes" id="UP000427108">
    <property type="component" value="Chromosome"/>
</dbReference>
<keyword evidence="5 9" id="KW-0812">Transmembrane</keyword>
<evidence type="ECO:0000256" key="10">
    <source>
        <dbReference type="SAM" id="SignalP"/>
    </source>
</evidence>